<dbReference type="Proteomes" id="UP000716291">
    <property type="component" value="Unassembled WGS sequence"/>
</dbReference>
<organism evidence="1 2">
    <name type="scientific">Rhizopus oryzae</name>
    <name type="common">Mucormycosis agent</name>
    <name type="synonym">Rhizopus arrhizus var. delemar</name>
    <dbReference type="NCBI Taxonomy" id="64495"/>
    <lineage>
        <taxon>Eukaryota</taxon>
        <taxon>Fungi</taxon>
        <taxon>Fungi incertae sedis</taxon>
        <taxon>Mucoromycota</taxon>
        <taxon>Mucoromycotina</taxon>
        <taxon>Mucoromycetes</taxon>
        <taxon>Mucorales</taxon>
        <taxon>Mucorineae</taxon>
        <taxon>Rhizopodaceae</taxon>
        <taxon>Rhizopus</taxon>
    </lineage>
</organism>
<name>A0A9P6XH13_RHIOR</name>
<sequence length="238" mass="26673">MVGSKSFNILITASTTISTLPIHSVRQSTNITLSVIASEIYLRSTSVKKFKETFNPLTSSSTITNNNIYRLRQVTSSSQDKSTYYMLRSTLEPFDDDLYRSVTTFSLCGLPNNEGYGCSNKSYMKLMSKLLRITATKVITKNTKFEMTDFDEFIKFEFISSQKKKPETKDDTNTSKILKSLMEASQSCKEKNGEQADVVEFARSYSISSLAITANSAVSKGNEKITESISMLLSRLFS</sequence>
<dbReference type="OrthoDB" id="2239868at2759"/>
<dbReference type="EMBL" id="JAANQT010000185">
    <property type="protein sequence ID" value="KAG1313532.1"/>
    <property type="molecule type" value="Genomic_DNA"/>
</dbReference>
<comment type="caution">
    <text evidence="1">The sequence shown here is derived from an EMBL/GenBank/DDBJ whole genome shotgun (WGS) entry which is preliminary data.</text>
</comment>
<reference evidence="1" key="1">
    <citation type="journal article" date="2020" name="Microb. Genom.">
        <title>Genetic diversity of clinical and environmental Mucorales isolates obtained from an investigation of mucormycosis cases among solid organ transplant recipients.</title>
        <authorList>
            <person name="Nguyen M.H."/>
            <person name="Kaul D."/>
            <person name="Muto C."/>
            <person name="Cheng S.J."/>
            <person name="Richter R.A."/>
            <person name="Bruno V.M."/>
            <person name="Liu G."/>
            <person name="Beyhan S."/>
            <person name="Sundermann A.J."/>
            <person name="Mounaud S."/>
            <person name="Pasculle A.W."/>
            <person name="Nierman W.C."/>
            <person name="Driscoll E."/>
            <person name="Cumbie R."/>
            <person name="Clancy C.J."/>
            <person name="Dupont C.L."/>
        </authorList>
    </citation>
    <scope>NUCLEOTIDE SEQUENCE</scope>
    <source>
        <strain evidence="1">GL11</strain>
    </source>
</reference>
<protein>
    <submittedName>
        <fullName evidence="1">Uncharacterized protein</fullName>
    </submittedName>
</protein>
<evidence type="ECO:0000313" key="2">
    <source>
        <dbReference type="Proteomes" id="UP000716291"/>
    </source>
</evidence>
<accession>A0A9P6XH13</accession>
<proteinExistence type="predicted"/>
<keyword evidence="2" id="KW-1185">Reference proteome</keyword>
<gene>
    <name evidence="1" type="ORF">G6F64_002173</name>
</gene>
<dbReference type="AlphaFoldDB" id="A0A9P6XH13"/>
<evidence type="ECO:0000313" key="1">
    <source>
        <dbReference type="EMBL" id="KAG1313532.1"/>
    </source>
</evidence>